<dbReference type="InterPro" id="IPR006162">
    <property type="entry name" value="Ppantetheine_attach_site"/>
</dbReference>
<dbReference type="InterPro" id="IPR001242">
    <property type="entry name" value="Condensation_dom"/>
</dbReference>
<dbReference type="Pfam" id="PF00501">
    <property type="entry name" value="AMP-binding"/>
    <property type="match status" value="1"/>
</dbReference>
<dbReference type="SUPFAM" id="SSF56801">
    <property type="entry name" value="Acetyl-CoA synthetase-like"/>
    <property type="match status" value="1"/>
</dbReference>
<dbReference type="RefSeq" id="WP_404749398.1">
    <property type="nucleotide sequence ID" value="NZ_JBJDQH010000200.1"/>
</dbReference>
<evidence type="ECO:0000256" key="2">
    <source>
        <dbReference type="ARBA" id="ARBA00022450"/>
    </source>
</evidence>
<evidence type="ECO:0000313" key="5">
    <source>
        <dbReference type="EMBL" id="MFK4273532.1"/>
    </source>
</evidence>
<dbReference type="InterPro" id="IPR036736">
    <property type="entry name" value="ACP-like_sf"/>
</dbReference>
<dbReference type="InterPro" id="IPR045851">
    <property type="entry name" value="AMP-bd_C_sf"/>
</dbReference>
<dbReference type="InterPro" id="IPR009081">
    <property type="entry name" value="PP-bd_ACP"/>
</dbReference>
<gene>
    <name evidence="5" type="ORF">ACI2L5_53160</name>
</gene>
<dbReference type="Pfam" id="PF00668">
    <property type="entry name" value="Condensation"/>
    <property type="match status" value="1"/>
</dbReference>
<keyword evidence="3" id="KW-0597">Phosphoprotein</keyword>
<dbReference type="PROSITE" id="PS50075">
    <property type="entry name" value="CARRIER"/>
    <property type="match status" value="1"/>
</dbReference>
<dbReference type="InterPro" id="IPR025110">
    <property type="entry name" value="AMP-bd_C"/>
</dbReference>
<evidence type="ECO:0000256" key="3">
    <source>
        <dbReference type="ARBA" id="ARBA00022553"/>
    </source>
</evidence>
<evidence type="ECO:0000259" key="4">
    <source>
        <dbReference type="PROSITE" id="PS50075"/>
    </source>
</evidence>
<dbReference type="Pfam" id="PF13193">
    <property type="entry name" value="AMP-binding_C"/>
    <property type="match status" value="1"/>
</dbReference>
<dbReference type="SUPFAM" id="SSF52777">
    <property type="entry name" value="CoA-dependent acyltransferases"/>
    <property type="match status" value="1"/>
</dbReference>
<name>A0ABW8M5S5_9ACTN</name>
<reference evidence="5 6" key="1">
    <citation type="submission" date="2024-11" db="EMBL/GenBank/DDBJ databases">
        <title>The Natural Products Discovery Center: Release of the First 8490 Sequenced Strains for Exploring Actinobacteria Biosynthetic Diversity.</title>
        <authorList>
            <person name="Kalkreuter E."/>
            <person name="Kautsar S.A."/>
            <person name="Yang D."/>
            <person name="Bader C.D."/>
            <person name="Teijaro C.N."/>
            <person name="Fluegel L."/>
            <person name="Davis C.M."/>
            <person name="Simpson J.R."/>
            <person name="Lauterbach L."/>
            <person name="Steele A.D."/>
            <person name="Gui C."/>
            <person name="Meng S."/>
            <person name="Li G."/>
            <person name="Viehrig K."/>
            <person name="Ye F."/>
            <person name="Su P."/>
            <person name="Kiefer A.F."/>
            <person name="Nichols A."/>
            <person name="Cepeda A.J."/>
            <person name="Yan W."/>
            <person name="Fan B."/>
            <person name="Jiang Y."/>
            <person name="Adhikari A."/>
            <person name="Zheng C.-J."/>
            <person name="Schuster L."/>
            <person name="Cowan T.M."/>
            <person name="Smanski M.J."/>
            <person name="Chevrette M.G."/>
            <person name="De Carvalho L.P.S."/>
            <person name="Shen B."/>
        </authorList>
    </citation>
    <scope>NUCLEOTIDE SEQUENCE [LARGE SCALE GENOMIC DNA]</scope>
    <source>
        <strain evidence="5 6">NPDC020863</strain>
    </source>
</reference>
<evidence type="ECO:0000256" key="1">
    <source>
        <dbReference type="ARBA" id="ARBA00001957"/>
    </source>
</evidence>
<dbReference type="InterPro" id="IPR020806">
    <property type="entry name" value="PKS_PP-bd"/>
</dbReference>
<sequence length="451" mass="48264">GLVLANGYGPTETTTFATYHVLREADLAAGRAPIGAPLDRTRAYVLDGRLRPVPPGVAGELYVAGAGLARGYLNRPEMTAERFVACPYGAAGERMYRTGDLVRRRPDGVLEYLGRTDAQVKVRGFRIELGEIEAVLGRHPGVGQVAAVAREDGAAGKRLAVYCTPAGGRGPGGLQDAVRRFAAQELPAYMAPSAVVVLDALPLTANGKVDRAALPAPRHAPAPSGRAATTPREEILCGLFAELLGVGPVSVDDDFFDLGGHSLLAARLVNRIRTALDAELSVRTLFEAPTVAALATALDGREAARRPLVPAQRPEVVPLSFAQRRLWFLGRMEGPSATYNVPVVLRLSGPLDRAALELALSDLIGRHESLRTVFPETDGSPRQQVWDPDAVRIPLTVVETTEAALPERLEATATRGFDLTVQLPLRTTLFVLGEREHVLALVIHHIATDGW</sequence>
<keyword evidence="2" id="KW-0596">Phosphopantetheine</keyword>
<dbReference type="Proteomes" id="UP001620295">
    <property type="component" value="Unassembled WGS sequence"/>
</dbReference>
<protein>
    <submittedName>
        <fullName evidence="5">Condensation domain-containing protein</fullName>
    </submittedName>
</protein>
<feature type="domain" description="Carrier" evidence="4">
    <location>
        <begin position="227"/>
        <end position="302"/>
    </location>
</feature>
<feature type="non-terminal residue" evidence="5">
    <location>
        <position position="1"/>
    </location>
</feature>
<proteinExistence type="predicted"/>
<accession>A0ABW8M5S5</accession>
<dbReference type="InterPro" id="IPR042099">
    <property type="entry name" value="ANL_N_sf"/>
</dbReference>
<dbReference type="Pfam" id="PF00550">
    <property type="entry name" value="PP-binding"/>
    <property type="match status" value="1"/>
</dbReference>
<dbReference type="InterPro" id="IPR023213">
    <property type="entry name" value="CAT-like_dom_sf"/>
</dbReference>
<feature type="non-terminal residue" evidence="5">
    <location>
        <position position="451"/>
    </location>
</feature>
<comment type="cofactor">
    <cofactor evidence="1">
        <name>pantetheine 4'-phosphate</name>
        <dbReference type="ChEBI" id="CHEBI:47942"/>
    </cofactor>
</comment>
<dbReference type="SUPFAM" id="SSF47336">
    <property type="entry name" value="ACP-like"/>
    <property type="match status" value="1"/>
</dbReference>
<dbReference type="Gene3D" id="3.30.300.30">
    <property type="match status" value="1"/>
</dbReference>
<organism evidence="5 6">
    <name type="scientific">Streptomyces milbemycinicus</name>
    <dbReference type="NCBI Taxonomy" id="476552"/>
    <lineage>
        <taxon>Bacteria</taxon>
        <taxon>Bacillati</taxon>
        <taxon>Actinomycetota</taxon>
        <taxon>Actinomycetes</taxon>
        <taxon>Kitasatosporales</taxon>
        <taxon>Streptomycetaceae</taxon>
        <taxon>Streptomyces</taxon>
    </lineage>
</organism>
<dbReference type="Gene3D" id="3.40.50.12780">
    <property type="entry name" value="N-terminal domain of ligase-like"/>
    <property type="match status" value="1"/>
</dbReference>
<dbReference type="PROSITE" id="PS00012">
    <property type="entry name" value="PHOSPHOPANTETHEINE"/>
    <property type="match status" value="1"/>
</dbReference>
<dbReference type="EMBL" id="JBJDQH010000200">
    <property type="protein sequence ID" value="MFK4273532.1"/>
    <property type="molecule type" value="Genomic_DNA"/>
</dbReference>
<comment type="caution">
    <text evidence="5">The sequence shown here is derived from an EMBL/GenBank/DDBJ whole genome shotgun (WGS) entry which is preliminary data.</text>
</comment>
<dbReference type="PANTHER" id="PTHR45527:SF1">
    <property type="entry name" value="FATTY ACID SYNTHASE"/>
    <property type="match status" value="1"/>
</dbReference>
<dbReference type="SMART" id="SM00823">
    <property type="entry name" value="PKS_PP"/>
    <property type="match status" value="1"/>
</dbReference>
<dbReference type="Gene3D" id="1.10.1200.10">
    <property type="entry name" value="ACP-like"/>
    <property type="match status" value="1"/>
</dbReference>
<keyword evidence="6" id="KW-1185">Reference proteome</keyword>
<dbReference type="InterPro" id="IPR000873">
    <property type="entry name" value="AMP-dep_synth/lig_dom"/>
</dbReference>
<dbReference type="PANTHER" id="PTHR45527">
    <property type="entry name" value="NONRIBOSOMAL PEPTIDE SYNTHETASE"/>
    <property type="match status" value="1"/>
</dbReference>
<dbReference type="Gene3D" id="3.30.559.10">
    <property type="entry name" value="Chloramphenicol acetyltransferase-like domain"/>
    <property type="match status" value="1"/>
</dbReference>
<evidence type="ECO:0000313" key="6">
    <source>
        <dbReference type="Proteomes" id="UP001620295"/>
    </source>
</evidence>